<evidence type="ECO:0000256" key="7">
    <source>
        <dbReference type="ARBA" id="ARBA00023157"/>
    </source>
</evidence>
<keyword evidence="6 10" id="KW-0472">Membrane</keyword>
<feature type="transmembrane region" description="Helical" evidence="10">
    <location>
        <begin position="1345"/>
        <end position="1363"/>
    </location>
</feature>
<keyword evidence="4" id="KW-0677">Repeat</keyword>
<name>A0A814YHP7_9BILA</name>
<feature type="disulfide bond" evidence="8">
    <location>
        <begin position="914"/>
        <end position="924"/>
    </location>
</feature>
<keyword evidence="5 10" id="KW-1133">Transmembrane helix</keyword>
<dbReference type="PROSITE" id="PS50262">
    <property type="entry name" value="G_PROTEIN_RECEP_F1_2"/>
    <property type="match status" value="1"/>
</dbReference>
<comment type="caution">
    <text evidence="13">The sequence shown here is derived from an EMBL/GenBank/DDBJ whole genome shotgun (WGS) entry which is preliminary data.</text>
</comment>
<evidence type="ECO:0000256" key="3">
    <source>
        <dbReference type="ARBA" id="ARBA00022692"/>
    </source>
</evidence>
<evidence type="ECO:0000259" key="12">
    <source>
        <dbReference type="PROSITE" id="PS50262"/>
    </source>
</evidence>
<evidence type="ECO:0000313" key="13">
    <source>
        <dbReference type="EMBL" id="CAF1228892.1"/>
    </source>
</evidence>
<dbReference type="Gene3D" id="4.10.400.10">
    <property type="entry name" value="Low-density Lipoprotein Receptor"/>
    <property type="match status" value="1"/>
</dbReference>
<feature type="disulfide bond" evidence="8">
    <location>
        <begin position="939"/>
        <end position="948"/>
    </location>
</feature>
<dbReference type="PROSITE" id="PS50026">
    <property type="entry name" value="EGF_3"/>
    <property type="match status" value="2"/>
</dbReference>
<dbReference type="OrthoDB" id="10037294at2759"/>
<dbReference type="InterPro" id="IPR023415">
    <property type="entry name" value="LDLR_class-A_CS"/>
</dbReference>
<dbReference type="InterPro" id="IPR000276">
    <property type="entry name" value="GPCR_Rhodpsn"/>
</dbReference>
<feature type="transmembrane region" description="Helical" evidence="10">
    <location>
        <begin position="1495"/>
        <end position="1515"/>
    </location>
</feature>
<dbReference type="InterPro" id="IPR000742">
    <property type="entry name" value="EGF"/>
</dbReference>
<evidence type="ECO:0000256" key="5">
    <source>
        <dbReference type="ARBA" id="ARBA00022989"/>
    </source>
</evidence>
<evidence type="ECO:0000256" key="9">
    <source>
        <dbReference type="PROSITE-ProRule" id="PRU00124"/>
    </source>
</evidence>
<dbReference type="SMART" id="SM00181">
    <property type="entry name" value="EGF"/>
    <property type="match status" value="3"/>
</dbReference>
<proteinExistence type="predicted"/>
<dbReference type="GO" id="GO:0016192">
    <property type="term" value="P:vesicle-mediated transport"/>
    <property type="evidence" value="ECO:0007669"/>
    <property type="project" value="UniProtKB-ARBA"/>
</dbReference>
<evidence type="ECO:0000256" key="6">
    <source>
        <dbReference type="ARBA" id="ARBA00023136"/>
    </source>
</evidence>
<dbReference type="PROSITE" id="PS01186">
    <property type="entry name" value="EGF_2"/>
    <property type="match status" value="1"/>
</dbReference>
<dbReference type="InterPro" id="IPR002172">
    <property type="entry name" value="LDrepeatLR_classA_rpt"/>
</dbReference>
<organism evidence="13 14">
    <name type="scientific">Adineta steineri</name>
    <dbReference type="NCBI Taxonomy" id="433720"/>
    <lineage>
        <taxon>Eukaryota</taxon>
        <taxon>Metazoa</taxon>
        <taxon>Spiralia</taxon>
        <taxon>Gnathifera</taxon>
        <taxon>Rotifera</taxon>
        <taxon>Eurotatoria</taxon>
        <taxon>Bdelloidea</taxon>
        <taxon>Adinetida</taxon>
        <taxon>Adinetidae</taxon>
        <taxon>Adineta</taxon>
    </lineage>
</organism>
<dbReference type="Gene3D" id="2.10.25.10">
    <property type="entry name" value="Laminin"/>
    <property type="match status" value="1"/>
</dbReference>
<feature type="disulfide bond" evidence="9">
    <location>
        <begin position="563"/>
        <end position="581"/>
    </location>
</feature>
<keyword evidence="8" id="KW-0245">EGF-like domain</keyword>
<comment type="caution">
    <text evidence="8">Lacks conserved residue(s) required for the propagation of feature annotation.</text>
</comment>
<feature type="disulfide bond" evidence="8">
    <location>
        <begin position="1022"/>
        <end position="1031"/>
    </location>
</feature>
<dbReference type="InterPro" id="IPR050685">
    <property type="entry name" value="LDLR"/>
</dbReference>
<gene>
    <name evidence="13" type="ORF">QVE165_LOCUS27319</name>
</gene>
<dbReference type="Proteomes" id="UP000663832">
    <property type="component" value="Unassembled WGS sequence"/>
</dbReference>
<dbReference type="PANTHER" id="PTHR24270">
    <property type="entry name" value="LOW-DENSITY LIPOPROTEIN RECEPTOR-RELATED"/>
    <property type="match status" value="1"/>
</dbReference>
<dbReference type="PROSITE" id="PS01209">
    <property type="entry name" value="LDLRA_1"/>
    <property type="match status" value="1"/>
</dbReference>
<feature type="transmembrane region" description="Helical" evidence="10">
    <location>
        <begin position="1527"/>
        <end position="1553"/>
    </location>
</feature>
<dbReference type="GO" id="GO:0004930">
    <property type="term" value="F:G protein-coupled receptor activity"/>
    <property type="evidence" value="ECO:0007669"/>
    <property type="project" value="InterPro"/>
</dbReference>
<feature type="domain" description="EGF-like" evidence="11">
    <location>
        <begin position="910"/>
        <end position="949"/>
    </location>
</feature>
<dbReference type="EMBL" id="CAJNOM010000207">
    <property type="protein sequence ID" value="CAF1228892.1"/>
    <property type="molecule type" value="Genomic_DNA"/>
</dbReference>
<dbReference type="Pfam" id="PF00008">
    <property type="entry name" value="EGF"/>
    <property type="match status" value="1"/>
</dbReference>
<dbReference type="GO" id="GO:0005886">
    <property type="term" value="C:plasma membrane"/>
    <property type="evidence" value="ECO:0007669"/>
    <property type="project" value="TreeGrafter"/>
</dbReference>
<evidence type="ECO:0000256" key="2">
    <source>
        <dbReference type="ARBA" id="ARBA00004308"/>
    </source>
</evidence>
<accession>A0A814YHP7</accession>
<feature type="domain" description="EGF-like" evidence="11">
    <location>
        <begin position="987"/>
        <end position="1032"/>
    </location>
</feature>
<keyword evidence="7 8" id="KW-1015">Disulfide bond</keyword>
<dbReference type="SUPFAM" id="SSF81321">
    <property type="entry name" value="Family A G protein-coupled receptor-like"/>
    <property type="match status" value="1"/>
</dbReference>
<dbReference type="SUPFAM" id="SSF57424">
    <property type="entry name" value="LDL receptor-like module"/>
    <property type="match status" value="2"/>
</dbReference>
<sequence>MVISSPQINLHLTSWINANKSDVVFQHDCLYVAASIEAETDTYQIISYCLTNTSSEWNIKEDTLGQKFSFAELHKQNITSHQLYIWSAPMDVVERYQLYLNEHSTSDEQTFTELNVFYNCTIPRFGPLCQYSLMDYDSDDSSINGVIYRFYQEPYEPTDLTCYTYLECNRGSTLVCLDWSEICNGQIDCLNDGIDEENCWQLEINDCEENEYRCDNGQCVTKIFFSDYEHTFECLDRSDEGRDSLGINQDIIGEPIFSKEEVVCLIDSSMSSAKITSSCVLQRYSLLEEKLHVDTPHSLNITCWLAFKCHYGVSISADSGCDESISSEIYKQIINETCPDILFIPVGTLIFGHIYLAYIKKSIVDMGAFRPDYICYNEQFCSRFYSNVTVFKFNNSTCRRPKDFPIVYIPPSGGWMQWHVKTLYRYLYQCNTIIYKDASICKHPTMYQCINSSKCISIYRVCDGLIDCDNKDDEHCPSINGTCPALGTHKFFRCITKNTCISSKRLGDSLCQCGYDKYDLCEDEPPDEYYIRTRMSFPTTCDGFTELIPVVIDGRNETDETECENWQCNNIYTRCNGVWNCLNGADELGCDSSQSLSCPLHQHVCISSMTNQLICLPIEYANDGNIDCVGATDEPKLCRPNYHVTRMYQKFYCKNNAIHSCVSSITLCSKNKQCSPKDDEQFCCQNQTISRPLAICDCRNESIYTDVKRFVCKHYVDEMRQSFLYFSIDASKPSVKQLTVEDQTARSNPASITHEYDKRCHRGFPLLVWLDNDTIANTTACLCPPSYSGDRCQYQNQRVSLTLKFQTFSHSRRTLFTLIVSLIDDSDERIIHSYEQLTYLYIQHCQTKFNIYLLYSSRPKLSTTNYSIHIDIYEKISFIYRGSLFVPLNYPFLPVHRVAVQLTIPRISDSKEICSDHKCIHGRCVKYSNNAKESGFCLCDRDWSGKYCTTPYTCTCSSDSLCIGRSANNRSICICPLNKWGSLCLLSSKICHSDQNTICNNNGQCVSVNENIATNKSFICMCSKGFSGERCEEIDSKIIISFHKDIILPPLVLVHFIRVFPDAPPENGSTFKIIPVNQNSVTVRWSHPFHISFVELFNNNYYLIAVQNIYNRSFDISETLHPSDRCKHISEVLSETIVKFHRLRRIKYYHVPCRNYTPSLSCFYDDNYFCLCNDYDHQRVANCFEFNPSIEHDCLGQSNCENGARCLQDNANCPQTSICVCPACFHGTQCQFSSSSFGVSLDAILGYHIQPHITMKFQPSIVKFSIALTTILLVVGLINGILSIITFVSKETRKVGCGFYLLGTSVTTLLIVIIFALKFSILIIAQITYITNQSFLKFQCYSIDFLLRTCLIMDQWLNACVAIERAYTLIKRTSFDKKKSIRRAKYIIVAIILLAIGTTIHDPIHRRLLYEDSNNDDDDDDDDNEQRIWCIVTYSTSLQTYNMVMNIFHFFAPFIINIISSITIIIMATRQRTTVKTNEPYRKLLYEQLREHNHLLIGPIILVILALPRLIISVISTCMNSVSDSWLFLIGYFISLLPPMLTFIVFVLPYRLYKKEFYETVRRYRKSIQSRLRPAS</sequence>
<evidence type="ECO:0000259" key="11">
    <source>
        <dbReference type="PROSITE" id="PS50026"/>
    </source>
</evidence>
<feature type="transmembrane region" description="Helical" evidence="10">
    <location>
        <begin position="1384"/>
        <end position="1401"/>
    </location>
</feature>
<keyword evidence="14" id="KW-1185">Reference proteome</keyword>
<feature type="disulfide bond" evidence="9">
    <location>
        <begin position="575"/>
        <end position="590"/>
    </location>
</feature>
<dbReference type="InterPro" id="IPR017452">
    <property type="entry name" value="GPCR_Rhodpsn_7TM"/>
</dbReference>
<evidence type="ECO:0000256" key="4">
    <source>
        <dbReference type="ARBA" id="ARBA00022737"/>
    </source>
</evidence>
<dbReference type="Gene3D" id="1.20.1070.10">
    <property type="entry name" value="Rhodopsin 7-helix transmembrane proteins"/>
    <property type="match status" value="1"/>
</dbReference>
<evidence type="ECO:0000256" key="10">
    <source>
        <dbReference type="SAM" id="Phobius"/>
    </source>
</evidence>
<comment type="subcellular location">
    <subcellularLocation>
        <location evidence="2">Endomembrane system</location>
    </subcellularLocation>
    <subcellularLocation>
        <location evidence="1">Membrane</location>
        <topology evidence="1">Single-pass membrane protein</topology>
    </subcellularLocation>
</comment>
<dbReference type="InterPro" id="IPR036055">
    <property type="entry name" value="LDL_receptor-like_sf"/>
</dbReference>
<reference evidence="13" key="1">
    <citation type="submission" date="2021-02" db="EMBL/GenBank/DDBJ databases">
        <authorList>
            <person name="Nowell W R."/>
        </authorList>
    </citation>
    <scope>NUCLEOTIDE SEQUENCE</scope>
</reference>
<evidence type="ECO:0000313" key="14">
    <source>
        <dbReference type="Proteomes" id="UP000663832"/>
    </source>
</evidence>
<feature type="transmembrane region" description="Helical" evidence="10">
    <location>
        <begin position="1299"/>
        <end position="1325"/>
    </location>
</feature>
<dbReference type="CDD" id="cd00112">
    <property type="entry name" value="LDLa"/>
    <property type="match status" value="1"/>
</dbReference>
<feature type="domain" description="G-protein coupled receptors family 1 profile" evidence="12">
    <location>
        <begin position="1279"/>
        <end position="1546"/>
    </location>
</feature>
<dbReference type="SMART" id="SM00192">
    <property type="entry name" value="LDLa"/>
    <property type="match status" value="5"/>
</dbReference>
<dbReference type="PROSITE" id="PS50068">
    <property type="entry name" value="LDLRA_2"/>
    <property type="match status" value="2"/>
</dbReference>
<evidence type="ECO:0000256" key="1">
    <source>
        <dbReference type="ARBA" id="ARBA00004167"/>
    </source>
</evidence>
<feature type="transmembrane region" description="Helical" evidence="10">
    <location>
        <begin position="1264"/>
        <end position="1287"/>
    </location>
</feature>
<protein>
    <submittedName>
        <fullName evidence="13">Uncharacterized protein</fullName>
    </submittedName>
</protein>
<keyword evidence="3 10" id="KW-0812">Transmembrane</keyword>
<dbReference type="Pfam" id="PF00001">
    <property type="entry name" value="7tm_1"/>
    <property type="match status" value="1"/>
</dbReference>
<dbReference type="PROSITE" id="PS00022">
    <property type="entry name" value="EGF_1"/>
    <property type="match status" value="3"/>
</dbReference>
<dbReference type="GO" id="GO:0012505">
    <property type="term" value="C:endomembrane system"/>
    <property type="evidence" value="ECO:0007669"/>
    <property type="project" value="UniProtKB-SubCell"/>
</dbReference>
<dbReference type="SUPFAM" id="SSF57196">
    <property type="entry name" value="EGF/Laminin"/>
    <property type="match status" value="1"/>
</dbReference>
<dbReference type="PRINTS" id="PR00261">
    <property type="entry name" value="LDLRECEPTOR"/>
</dbReference>
<evidence type="ECO:0000256" key="8">
    <source>
        <dbReference type="PROSITE-ProRule" id="PRU00076"/>
    </source>
</evidence>
<feature type="transmembrane region" description="Helical" evidence="10">
    <location>
        <begin position="1447"/>
        <end position="1468"/>
    </location>
</feature>